<dbReference type="GO" id="GO:0006997">
    <property type="term" value="P:nucleus organization"/>
    <property type="evidence" value="ECO:0007669"/>
    <property type="project" value="InterPro"/>
</dbReference>
<comment type="similarity">
    <text evidence="4">Belongs to the CRWN family.</text>
</comment>
<keyword evidence="2" id="KW-0539">Nucleus</keyword>
<dbReference type="RefSeq" id="XP_020087536.1">
    <property type="nucleotide sequence ID" value="XM_020231947.1"/>
</dbReference>
<name>A0A6P5EUT3_ANACO</name>
<dbReference type="Gramene" id="Aco002253.1.mrna1">
    <property type="protein sequence ID" value="Aco002253.1.mrna1"/>
    <property type="gene ID" value="Aco002253.1.path1"/>
</dbReference>
<evidence type="ECO:0000256" key="4">
    <source>
        <dbReference type="ARBA" id="ARBA00024208"/>
    </source>
</evidence>
<evidence type="ECO:0000256" key="2">
    <source>
        <dbReference type="ARBA" id="ARBA00023242"/>
    </source>
</evidence>
<gene>
    <name evidence="8" type="primary">LOC109709637</name>
</gene>
<evidence type="ECO:0000313" key="8">
    <source>
        <dbReference type="RefSeq" id="XP_020087536.1"/>
    </source>
</evidence>
<protein>
    <submittedName>
        <fullName evidence="8">Protein CROWDED NUCLEI 4-like</fullName>
    </submittedName>
</protein>
<feature type="region of interest" description="Disordered" evidence="6">
    <location>
        <begin position="960"/>
        <end position="1006"/>
    </location>
</feature>
<dbReference type="AlphaFoldDB" id="A0A6P5EUT3"/>
<dbReference type="Proteomes" id="UP000515123">
    <property type="component" value="Linkage group 4"/>
</dbReference>
<feature type="region of interest" description="Disordered" evidence="6">
    <location>
        <begin position="888"/>
        <end position="925"/>
    </location>
</feature>
<feature type="coiled-coil region" evidence="5">
    <location>
        <begin position="150"/>
        <end position="233"/>
    </location>
</feature>
<reference evidence="8" key="2">
    <citation type="submission" date="2025-08" db="UniProtKB">
        <authorList>
            <consortium name="RefSeq"/>
        </authorList>
    </citation>
    <scope>IDENTIFICATION</scope>
    <source>
        <tissue evidence="8">Leaf</tissue>
    </source>
</reference>
<feature type="coiled-coil region" evidence="5">
    <location>
        <begin position="692"/>
        <end position="740"/>
    </location>
</feature>
<dbReference type="OrthoDB" id="673795at2759"/>
<dbReference type="GO" id="GO:0005652">
    <property type="term" value="C:nuclear lamina"/>
    <property type="evidence" value="ECO:0007669"/>
    <property type="project" value="UniProtKB-SubCell"/>
</dbReference>
<dbReference type="InterPro" id="IPR040418">
    <property type="entry name" value="CRWN"/>
</dbReference>
<dbReference type="PANTHER" id="PTHR31908">
    <property type="entry name" value="PROTEIN CROWDED NUCLEI 4"/>
    <property type="match status" value="1"/>
</dbReference>
<reference evidence="7" key="1">
    <citation type="journal article" date="2015" name="Nat. Genet.">
        <title>The pineapple genome and the evolution of CAM photosynthesis.</title>
        <authorList>
            <person name="Ming R."/>
            <person name="VanBuren R."/>
            <person name="Wai C.M."/>
            <person name="Tang H."/>
            <person name="Schatz M.C."/>
            <person name="Bowers J.E."/>
            <person name="Lyons E."/>
            <person name="Wang M.L."/>
            <person name="Chen J."/>
            <person name="Biggers E."/>
            <person name="Zhang J."/>
            <person name="Huang L."/>
            <person name="Zhang L."/>
            <person name="Miao W."/>
            <person name="Zhang J."/>
            <person name="Ye Z."/>
            <person name="Miao C."/>
            <person name="Lin Z."/>
            <person name="Wang H."/>
            <person name="Zhou H."/>
            <person name="Yim W.C."/>
            <person name="Priest H.D."/>
            <person name="Zheng C."/>
            <person name="Woodhouse M."/>
            <person name="Edger P.P."/>
            <person name="Guyot R."/>
            <person name="Guo H.B."/>
            <person name="Guo H."/>
            <person name="Zheng G."/>
            <person name="Singh R."/>
            <person name="Sharma A."/>
            <person name="Min X."/>
            <person name="Zheng Y."/>
            <person name="Lee H."/>
            <person name="Gurtowski J."/>
            <person name="Sedlazeck F.J."/>
            <person name="Harkess A."/>
            <person name="McKain M.R."/>
            <person name="Liao Z."/>
            <person name="Fang J."/>
            <person name="Liu J."/>
            <person name="Zhang X."/>
            <person name="Zhang Q."/>
            <person name="Hu W."/>
            <person name="Qin Y."/>
            <person name="Wang K."/>
            <person name="Chen L.Y."/>
            <person name="Shirley N."/>
            <person name="Lin Y.R."/>
            <person name="Liu L.Y."/>
            <person name="Hernandez A.G."/>
            <person name="Wright C.L."/>
            <person name="Bulone V."/>
            <person name="Tuskan G.A."/>
            <person name="Heath K."/>
            <person name="Zee F."/>
            <person name="Moore P.H."/>
            <person name="Sunkar R."/>
            <person name="Leebens-Mack J.H."/>
            <person name="Mockler T."/>
            <person name="Bennetzen J.L."/>
            <person name="Freeling M."/>
            <person name="Sankoff D."/>
            <person name="Paterson A.H."/>
            <person name="Zhu X."/>
            <person name="Yang X."/>
            <person name="Smith J.A."/>
            <person name="Cushman J.C."/>
            <person name="Paull R.E."/>
            <person name="Yu Q."/>
        </authorList>
    </citation>
    <scope>NUCLEOTIDE SEQUENCE [LARGE SCALE GENOMIC DNA]</scope>
    <source>
        <strain evidence="7">cv. F153</strain>
    </source>
</reference>
<organism evidence="7 8">
    <name type="scientific">Ananas comosus</name>
    <name type="common">Pineapple</name>
    <name type="synonym">Ananas ananas</name>
    <dbReference type="NCBI Taxonomy" id="4615"/>
    <lineage>
        <taxon>Eukaryota</taxon>
        <taxon>Viridiplantae</taxon>
        <taxon>Streptophyta</taxon>
        <taxon>Embryophyta</taxon>
        <taxon>Tracheophyta</taxon>
        <taxon>Spermatophyta</taxon>
        <taxon>Magnoliopsida</taxon>
        <taxon>Liliopsida</taxon>
        <taxon>Poales</taxon>
        <taxon>Bromeliaceae</taxon>
        <taxon>Bromelioideae</taxon>
        <taxon>Ananas</taxon>
    </lineage>
</organism>
<sequence>MSSPRPMATPAISSGGGGGGGAASSPAASGGAVLGDEAIWRRLREAGLDEETVKRRDKAALIAYISKLESEMHEYQHHLGLLIMEKKEWTSKYDQLKASAESSELMHKRERAAQSTALAEAKKREESLKNALGIEKECVLNIEKALHDMRAELAETKVTYESKLAEANQMMEDAQRKSEEAETKLIAARSLETDSIRTRDSALRSLQDVEAREDELRRRLVSFQFEREAKENEISLQRKSLNDSQKILHEEEERLIEKQSLLNQREQYILERLENLSQFEKKLEEEKSIFEGERKALTDERSKLDLNIAALAIREEAIIQKESLLDKRERELLILQETIASKGQVEVQRLIDEQHSIMEKRMREFESEMEKKRSMWEDEMGAKKLSLDERENVLTERANSIQEREKAVEIQLTELAAKQQEVANKLNQIKEEEENLLSSKRAAEVELKNMQKEREDIVKFKADSEKTKNSLEGEKQEVLHAKEKLELTLAERNELLVLKTKLKEEIDSFRAQKIELLAEADKLQAEKERFEIEWELIDEKKEELQKEAERIAEEKTAISQFLKNEHDSIKQEKENLRNQFKNDLESLSREREEFMTNMQHEQANWLSKIQQEREEFKRDIEIQRKELQNSINQREAEIETSLRDKEEEFEQKKAKELQYVTSQKDMIKMQLEHIASQLEMLASERKQIALDREQRERELSEIKSSIELLNIQREKLQEQRELLHKDREEITKQIQILKELEDSNIESENRALSVVPTNELRVPIKMHTSNTNNNEEEIIEERNMAIKVKASEASPSASTPVFWVRRCAEVVFRRSSDKKAYFVADKDAQNRNLENIGKVREEKKEIQSSLAENVRSIQTVVTSLGRKRLKNSIPCNDADAELEPSRKLQKIGRQKRRIDGQGKNNCAPEGQQPWSSDENPKITNRTGPENVLKMSDDVLLLDSVFNGSLKTQKQLIDKGAFDSEGPSEEITTPAAKPIASNNHFKKQDVGDQDTDDEIDGEDEDEASVKDKLWNFLIT</sequence>
<feature type="coiled-coil region" evidence="5">
    <location>
        <begin position="412"/>
        <end position="655"/>
    </location>
</feature>
<keyword evidence="1 5" id="KW-0175">Coiled coil</keyword>
<evidence type="ECO:0000313" key="7">
    <source>
        <dbReference type="Proteomes" id="UP000515123"/>
    </source>
</evidence>
<feature type="compositionally biased region" description="Polar residues" evidence="6">
    <location>
        <begin position="912"/>
        <end position="925"/>
    </location>
</feature>
<accession>A0A6P5EUT3</accession>
<proteinExistence type="inferred from homology"/>
<feature type="compositionally biased region" description="Acidic residues" evidence="6">
    <location>
        <begin position="990"/>
        <end position="1005"/>
    </location>
</feature>
<dbReference type="GeneID" id="109709637"/>
<evidence type="ECO:0000256" key="1">
    <source>
        <dbReference type="ARBA" id="ARBA00023054"/>
    </source>
</evidence>
<evidence type="ECO:0000256" key="5">
    <source>
        <dbReference type="SAM" id="Coils"/>
    </source>
</evidence>
<keyword evidence="7" id="KW-1185">Reference proteome</keyword>
<evidence type="ECO:0000256" key="6">
    <source>
        <dbReference type="SAM" id="MobiDB-lite"/>
    </source>
</evidence>
<comment type="subcellular location">
    <subcellularLocation>
        <location evidence="3">Nucleus lamina</location>
    </subcellularLocation>
</comment>
<dbReference type="PANTHER" id="PTHR31908:SF2">
    <property type="entry name" value="PROTEIN CROWDED NUCLEI 4"/>
    <property type="match status" value="1"/>
</dbReference>
<evidence type="ECO:0000256" key="3">
    <source>
        <dbReference type="ARBA" id="ARBA00024186"/>
    </source>
</evidence>
<feature type="region of interest" description="Disordered" evidence="6">
    <location>
        <begin position="1"/>
        <end position="30"/>
    </location>
</feature>